<protein>
    <recommendedName>
        <fullName evidence="7">Carboxypeptidase-like regulatory domain-containing protein</fullName>
    </recommendedName>
</protein>
<dbReference type="Proteomes" id="UP000093226">
    <property type="component" value="Unassembled WGS sequence"/>
</dbReference>
<evidence type="ECO:0000313" key="6">
    <source>
        <dbReference type="Proteomes" id="UP000321579"/>
    </source>
</evidence>
<dbReference type="EMBL" id="LVEO01000011">
    <property type="protein sequence ID" value="OCB72827.1"/>
    <property type="molecule type" value="Genomic_DNA"/>
</dbReference>
<sequence>MKTTKVYFKVFMLLINMVSYSQYREILVLDSTTKLPIETVNIYYPEIQEGTFTNADGKANIRIWDNDLKISHIAYQERIINAKNLQTSNIVYLIPKLINLDEVVVGSFNLNKALLFVLKNYENLYENKAFEKECNFKETLSIDNKLKRLILTKVNWWSKSYKIKHLSDLKMRLGAIDYNINNPMDVFTDIPKENIPSNSGFINTKNLISSIYLNSFLVNFIKYNPDLEAVVENSTENELIVSFTSDWKRTYSYSYRSKGKIIFDKKTKAIISFIYEVENKNRITKNFTVRGHKEFSYETINSVSKLNFRKNTSNQWALNSFEVSADFNITYNDSIHQGNLKNNLFVLKNTQIEKVKNVGLINLSKPIYQNLPKDNITTANSILLSKEENDFIEGK</sequence>
<name>A0A1B9DT03_9FLAO</name>
<evidence type="ECO:0000313" key="1">
    <source>
        <dbReference type="EMBL" id="GEL12186.1"/>
    </source>
</evidence>
<gene>
    <name evidence="2" type="ORF">FBGL_05005</name>
    <name evidence="1" type="ORF">FGL01_29250</name>
    <name evidence="3" type="ORF">SAMN05192550_3059</name>
</gene>
<evidence type="ECO:0000313" key="5">
    <source>
        <dbReference type="Proteomes" id="UP000182367"/>
    </source>
</evidence>
<reference evidence="1 6" key="4">
    <citation type="submission" date="2019-07" db="EMBL/GenBank/DDBJ databases">
        <title>Whole genome shotgun sequence of Flavobacterium glycines NBRC 105008.</title>
        <authorList>
            <person name="Hosoyama A."/>
            <person name="Uohara A."/>
            <person name="Ohji S."/>
            <person name="Ichikawa N."/>
        </authorList>
    </citation>
    <scope>NUCLEOTIDE SEQUENCE [LARGE SCALE GENOMIC DNA]</scope>
    <source>
        <strain evidence="1 6">NBRC 105008</strain>
    </source>
</reference>
<evidence type="ECO:0000313" key="3">
    <source>
        <dbReference type="EMBL" id="SDJ95313.1"/>
    </source>
</evidence>
<dbReference type="OrthoDB" id="1164445at2"/>
<organism evidence="2 4">
    <name type="scientific">Flavobacterium glycines</name>
    <dbReference type="NCBI Taxonomy" id="551990"/>
    <lineage>
        <taxon>Bacteria</taxon>
        <taxon>Pseudomonadati</taxon>
        <taxon>Bacteroidota</taxon>
        <taxon>Flavobacteriia</taxon>
        <taxon>Flavobacteriales</taxon>
        <taxon>Flavobacteriaceae</taxon>
        <taxon>Flavobacterium</taxon>
    </lineage>
</organism>
<dbReference type="RefSeq" id="WP_066325964.1">
    <property type="nucleotide sequence ID" value="NZ_BJVF01000009.1"/>
</dbReference>
<reference evidence="4" key="1">
    <citation type="submission" date="2016-03" db="EMBL/GenBank/DDBJ databases">
        <title>Draft genome sequence of Paenibacillus glacialis DSM 22343.</title>
        <authorList>
            <person name="Shin S.-K."/>
            <person name="Yi H."/>
        </authorList>
    </citation>
    <scope>NUCLEOTIDE SEQUENCE [LARGE SCALE GENOMIC DNA]</scope>
    <source>
        <strain evidence="4">NBRC 105008</strain>
    </source>
</reference>
<dbReference type="EMBL" id="FNEO01000009">
    <property type="protein sequence ID" value="SDJ95313.1"/>
    <property type="molecule type" value="Genomic_DNA"/>
</dbReference>
<comment type="caution">
    <text evidence="2">The sequence shown here is derived from an EMBL/GenBank/DDBJ whole genome shotgun (WGS) entry which is preliminary data.</text>
</comment>
<keyword evidence="5" id="KW-1185">Reference proteome</keyword>
<dbReference type="EMBL" id="BJVF01000009">
    <property type="protein sequence ID" value="GEL12186.1"/>
    <property type="molecule type" value="Genomic_DNA"/>
</dbReference>
<dbReference type="Pfam" id="PF13715">
    <property type="entry name" value="CarbopepD_reg_2"/>
    <property type="match status" value="1"/>
</dbReference>
<dbReference type="Proteomes" id="UP000321579">
    <property type="component" value="Unassembled WGS sequence"/>
</dbReference>
<evidence type="ECO:0000313" key="2">
    <source>
        <dbReference type="EMBL" id="OCB72827.1"/>
    </source>
</evidence>
<dbReference type="Proteomes" id="UP000182367">
    <property type="component" value="Unassembled WGS sequence"/>
</dbReference>
<proteinExistence type="predicted"/>
<evidence type="ECO:0000313" key="4">
    <source>
        <dbReference type="Proteomes" id="UP000093226"/>
    </source>
</evidence>
<reference evidence="3 5" key="3">
    <citation type="submission" date="2016-10" db="EMBL/GenBank/DDBJ databases">
        <authorList>
            <person name="Varghese N."/>
            <person name="Submissions S."/>
        </authorList>
    </citation>
    <scope>NUCLEOTIDE SEQUENCE [LARGE SCALE GENOMIC DNA]</scope>
    <source>
        <strain evidence="3 5">Gm-149</strain>
    </source>
</reference>
<reference evidence="2" key="2">
    <citation type="submission" date="2016-03" db="EMBL/GenBank/DDBJ databases">
        <authorList>
            <person name="Ploux O."/>
        </authorList>
    </citation>
    <scope>NUCLEOTIDE SEQUENCE</scope>
    <source>
        <strain evidence="2">NBRC 105008</strain>
    </source>
</reference>
<evidence type="ECO:0008006" key="7">
    <source>
        <dbReference type="Google" id="ProtNLM"/>
    </source>
</evidence>
<accession>A0A1B9DT03</accession>
<dbReference type="AlphaFoldDB" id="A0A1B9DT03"/>
<dbReference type="STRING" id="551990.SAMN05192550_3059"/>